<sequence length="436" mass="49793">MEYINDSLHSDAIPGNDYHPHEHYPIPDVPPAYISRNIDSPHRRWRSGSRIAIFTFVTIALFSASWLIVLIILHPTHGSWIINLLIFWTAMTYFVLPRLHQIFTYLYVPDYFIGRTRTNDGVLGDPVNLAFTGSESDIKAALTHAGWVEADALNIRSGTEIVVSTLRRRSYPKAPVSDLNLFGRKQNFSFQRDVDGTTYRRHHIRFWRVPAGWQLPGGHKVDWVAAASFDRTVGLNFFTLQATHRIDADIDAERNFVIDTIRYADPKCDVDIIEHFSTSYYSRNGGGDLIITDGHLPILDVREASHRSPYTEPKTLPHSHALPPVPLWFTAVFLILLASIASSRLIAFQPHGWPLLTLTAVFGVLLFLTFRRRRWAWFAIMSYSAALSILLLTALSWTDLFNETTYSVVGLTVLVLVTIADEKILGWVRERRRRRT</sequence>
<feature type="transmembrane region" description="Helical" evidence="1">
    <location>
        <begin position="353"/>
        <end position="370"/>
    </location>
</feature>
<feature type="domain" description="LssY-like C-terminal" evidence="2">
    <location>
        <begin position="107"/>
        <end position="296"/>
    </location>
</feature>
<gene>
    <name evidence="3" type="ORF">NG665_05790</name>
</gene>
<evidence type="ECO:0000313" key="3">
    <source>
        <dbReference type="EMBL" id="USR78901.1"/>
    </source>
</evidence>
<dbReference type="InterPro" id="IPR025902">
    <property type="entry name" value="LssY-like-C_dom"/>
</dbReference>
<name>A0ABY5AHE7_9ACTO</name>
<keyword evidence="1" id="KW-1133">Transmembrane helix</keyword>
<keyword evidence="1" id="KW-0812">Transmembrane</keyword>
<protein>
    <submittedName>
        <fullName evidence="3">LssY C-terminal domain-containing protein</fullName>
    </submittedName>
</protein>
<feature type="transmembrane region" description="Helical" evidence="1">
    <location>
        <begin position="79"/>
        <end position="96"/>
    </location>
</feature>
<evidence type="ECO:0000259" key="2">
    <source>
        <dbReference type="Pfam" id="PF14067"/>
    </source>
</evidence>
<evidence type="ECO:0000256" key="1">
    <source>
        <dbReference type="SAM" id="Phobius"/>
    </source>
</evidence>
<organism evidence="3 4">
    <name type="scientific">Arcanobacterium pinnipediorum</name>
    <dbReference type="NCBI Taxonomy" id="1503041"/>
    <lineage>
        <taxon>Bacteria</taxon>
        <taxon>Bacillati</taxon>
        <taxon>Actinomycetota</taxon>
        <taxon>Actinomycetes</taxon>
        <taxon>Actinomycetales</taxon>
        <taxon>Actinomycetaceae</taxon>
        <taxon>Arcanobacterium</taxon>
    </lineage>
</organism>
<keyword evidence="4" id="KW-1185">Reference proteome</keyword>
<feature type="transmembrane region" description="Helical" evidence="1">
    <location>
        <begin position="377"/>
        <end position="398"/>
    </location>
</feature>
<reference evidence="3" key="1">
    <citation type="submission" date="2022-06" db="EMBL/GenBank/DDBJ databases">
        <title>Complete Genome Sequence of Arcanobacterium pinnipediorum strain DSM 28752 isolated from a harbour seal.</title>
        <authorList>
            <person name="Borowiak M."/>
            <person name="Kreitlow A."/>
            <person name="Alssahen M."/>
            <person name="Malorny B."/>
            <person name="Laemmler C."/>
            <person name="Prenger-Berninghoff E."/>
            <person name="Siebert U."/>
            <person name="Ploetz M."/>
            <person name="Abdulmawjood A."/>
        </authorList>
    </citation>
    <scope>NUCLEOTIDE SEQUENCE</scope>
    <source>
        <strain evidence="3">DSM 28752</strain>
    </source>
</reference>
<dbReference type="Pfam" id="PF14067">
    <property type="entry name" value="LssY_C"/>
    <property type="match status" value="1"/>
</dbReference>
<feature type="transmembrane region" description="Helical" evidence="1">
    <location>
        <begin position="327"/>
        <end position="347"/>
    </location>
</feature>
<dbReference type="EMBL" id="CP099547">
    <property type="protein sequence ID" value="USR78901.1"/>
    <property type="molecule type" value="Genomic_DNA"/>
</dbReference>
<dbReference type="Proteomes" id="UP001056109">
    <property type="component" value="Chromosome"/>
</dbReference>
<keyword evidence="1" id="KW-0472">Membrane</keyword>
<feature type="transmembrane region" description="Helical" evidence="1">
    <location>
        <begin position="404"/>
        <end position="425"/>
    </location>
</feature>
<accession>A0ABY5AHE7</accession>
<evidence type="ECO:0000313" key="4">
    <source>
        <dbReference type="Proteomes" id="UP001056109"/>
    </source>
</evidence>
<feature type="transmembrane region" description="Helical" evidence="1">
    <location>
        <begin position="51"/>
        <end position="73"/>
    </location>
</feature>
<proteinExistence type="predicted"/>
<dbReference type="RefSeq" id="WP_252672745.1">
    <property type="nucleotide sequence ID" value="NZ_CP099547.1"/>
</dbReference>